<dbReference type="CDD" id="cd00761">
    <property type="entry name" value="Glyco_tranf_GTA_type"/>
    <property type="match status" value="1"/>
</dbReference>
<keyword evidence="27" id="KW-1185">Reference proteome</keyword>
<evidence type="ECO:0000256" key="9">
    <source>
        <dbReference type="ARBA" id="ARBA00022692"/>
    </source>
</evidence>
<dbReference type="SUPFAM" id="SSF48452">
    <property type="entry name" value="TPR-like"/>
    <property type="match status" value="1"/>
</dbReference>
<keyword evidence="9" id="KW-0812">Transmembrane</keyword>
<dbReference type="AlphaFoldDB" id="A0A8X8BN90"/>
<feature type="non-terminal residue" evidence="26">
    <location>
        <position position="1268"/>
    </location>
</feature>
<evidence type="ECO:0000256" key="5">
    <source>
        <dbReference type="ARBA" id="ARBA00009239"/>
    </source>
</evidence>
<dbReference type="GO" id="GO:0032580">
    <property type="term" value="C:Golgi cisterna membrane"/>
    <property type="evidence" value="ECO:0007669"/>
    <property type="project" value="UniProtKB-SubCell"/>
</dbReference>
<dbReference type="Gene3D" id="3.10.50.40">
    <property type="match status" value="2"/>
</dbReference>
<comment type="caution">
    <text evidence="26">The sequence shown here is derived from an EMBL/GenBank/DDBJ whole genome shotgun (WGS) entry which is preliminary data.</text>
</comment>
<keyword evidence="14" id="KW-0007">Acetylation</keyword>
<evidence type="ECO:0000256" key="4">
    <source>
        <dbReference type="ARBA" id="ARBA00004496"/>
    </source>
</evidence>
<evidence type="ECO:0000256" key="12">
    <source>
        <dbReference type="ARBA" id="ARBA00022968"/>
    </source>
</evidence>
<dbReference type="InterPro" id="IPR029044">
    <property type="entry name" value="Nucleotide-diphossugar_trans"/>
</dbReference>
<dbReference type="InterPro" id="IPR011990">
    <property type="entry name" value="TPR-like_helical_dom_sf"/>
</dbReference>
<dbReference type="InterPro" id="IPR046357">
    <property type="entry name" value="PPIase_dom_sf"/>
</dbReference>
<feature type="repeat" description="TPR" evidence="22">
    <location>
        <begin position="314"/>
        <end position="347"/>
    </location>
</feature>
<dbReference type="Pfam" id="PF14559">
    <property type="entry name" value="TPR_19"/>
    <property type="match status" value="1"/>
</dbReference>
<protein>
    <recommendedName>
        <fullName evidence="23">Hexosyltransferase</fullName>
        <ecNumber evidence="23">2.4.1.-</ecNumber>
    </recommendedName>
</protein>
<dbReference type="InterPro" id="IPR001179">
    <property type="entry name" value="PPIase_FKBP_dom"/>
</dbReference>
<keyword evidence="13" id="KW-1133">Transmembrane helix</keyword>
<evidence type="ECO:0000256" key="16">
    <source>
        <dbReference type="ARBA" id="ARBA00023110"/>
    </source>
</evidence>
<keyword evidence="12 23" id="KW-0735">Signal-anchor</keyword>
<feature type="domain" description="PPIase FKBP-type" evidence="25">
    <location>
        <begin position="162"/>
        <end position="248"/>
    </location>
</feature>
<dbReference type="Proteomes" id="UP000886611">
    <property type="component" value="Unassembled WGS sequence"/>
</dbReference>
<dbReference type="SUPFAM" id="SSF53448">
    <property type="entry name" value="Nucleotide-diphospho-sugar transferases"/>
    <property type="match status" value="1"/>
</dbReference>
<evidence type="ECO:0000256" key="1">
    <source>
        <dbReference type="ARBA" id="ARBA00000971"/>
    </source>
</evidence>
<feature type="repeat" description="TPR" evidence="22">
    <location>
        <begin position="348"/>
        <end position="381"/>
    </location>
</feature>
<keyword evidence="11 22" id="KW-0802">TPR repeat</keyword>
<dbReference type="PANTHER" id="PTHR12369">
    <property type="entry name" value="CHONDROITIN SYNTHASE"/>
    <property type="match status" value="1"/>
</dbReference>
<comment type="subcellular location">
    <subcellularLocation>
        <location evidence="4">Cytoplasm</location>
    </subcellularLocation>
    <subcellularLocation>
        <location evidence="3 23">Golgi apparatus</location>
        <location evidence="3 23">Golgi stack membrane</location>
        <topology evidence="3 23">Single-pass type II membrane protein</topology>
    </subcellularLocation>
    <subcellularLocation>
        <location evidence="2">Nucleus</location>
    </subcellularLocation>
</comment>
<dbReference type="Pfam" id="PF00254">
    <property type="entry name" value="FKBP_C"/>
    <property type="match status" value="2"/>
</dbReference>
<evidence type="ECO:0000256" key="13">
    <source>
        <dbReference type="ARBA" id="ARBA00022989"/>
    </source>
</evidence>
<feature type="domain" description="PPIase FKBP-type" evidence="25">
    <location>
        <begin position="45"/>
        <end position="133"/>
    </location>
</feature>
<evidence type="ECO:0000256" key="7">
    <source>
        <dbReference type="ARBA" id="ARBA00022553"/>
    </source>
</evidence>
<keyword evidence="18" id="KW-0143">Chaperone</keyword>
<evidence type="ECO:0000256" key="3">
    <source>
        <dbReference type="ARBA" id="ARBA00004447"/>
    </source>
</evidence>
<dbReference type="FunFam" id="1.25.40.10:FF:000008">
    <property type="entry name" value="Peptidylprolyl isomerase"/>
    <property type="match status" value="1"/>
</dbReference>
<dbReference type="InterPro" id="IPR051227">
    <property type="entry name" value="CS_glycosyltransferase"/>
</dbReference>
<evidence type="ECO:0000256" key="10">
    <source>
        <dbReference type="ARBA" id="ARBA00022737"/>
    </source>
</evidence>
<dbReference type="SMART" id="SM00028">
    <property type="entry name" value="TPR"/>
    <property type="match status" value="3"/>
</dbReference>
<evidence type="ECO:0000256" key="18">
    <source>
        <dbReference type="ARBA" id="ARBA00023186"/>
    </source>
</evidence>
<evidence type="ECO:0000256" key="6">
    <source>
        <dbReference type="ARBA" id="ARBA00022490"/>
    </source>
</evidence>
<keyword evidence="17" id="KW-0472">Membrane</keyword>
<dbReference type="FunFam" id="3.10.50.40:FF:000011">
    <property type="entry name" value="Peptidylprolyl isomerase"/>
    <property type="match status" value="1"/>
</dbReference>
<evidence type="ECO:0000256" key="11">
    <source>
        <dbReference type="ARBA" id="ARBA00022803"/>
    </source>
</evidence>
<proteinExistence type="inferred from homology"/>
<dbReference type="Pfam" id="PF05679">
    <property type="entry name" value="CHGN"/>
    <property type="match status" value="1"/>
</dbReference>
<keyword evidence="6" id="KW-0963">Cytoplasm</keyword>
<feature type="non-terminal residue" evidence="26">
    <location>
        <position position="1"/>
    </location>
</feature>
<dbReference type="InterPro" id="IPR008428">
    <property type="entry name" value="Chond_GalNAc"/>
</dbReference>
<keyword evidence="19 21" id="KW-0413">Isomerase</keyword>
<keyword evidence="15 23" id="KW-0333">Golgi apparatus</keyword>
<keyword evidence="10" id="KW-0677">Repeat</keyword>
<name>A0A8X8BN90_POLSE</name>
<evidence type="ECO:0000256" key="23">
    <source>
        <dbReference type="RuleBase" id="RU364016"/>
    </source>
</evidence>
<dbReference type="GO" id="GO:0008376">
    <property type="term" value="F:acetylgalactosaminyltransferase activity"/>
    <property type="evidence" value="ECO:0007669"/>
    <property type="project" value="InterPro"/>
</dbReference>
<feature type="compositionally biased region" description="Polar residues" evidence="24">
    <location>
        <begin position="741"/>
        <end position="753"/>
    </location>
</feature>
<dbReference type="SUPFAM" id="SSF54534">
    <property type="entry name" value="FKBP-like"/>
    <property type="match status" value="2"/>
</dbReference>
<evidence type="ECO:0000256" key="14">
    <source>
        <dbReference type="ARBA" id="ARBA00022990"/>
    </source>
</evidence>
<keyword evidence="8 23" id="KW-0808">Transferase</keyword>
<feature type="region of interest" description="Disordered" evidence="24">
    <location>
        <begin position="737"/>
        <end position="763"/>
    </location>
</feature>
<dbReference type="PROSITE" id="PS50005">
    <property type="entry name" value="TPR"/>
    <property type="match status" value="2"/>
</dbReference>
<evidence type="ECO:0000259" key="25">
    <source>
        <dbReference type="PROSITE" id="PS50059"/>
    </source>
</evidence>
<evidence type="ECO:0000256" key="21">
    <source>
        <dbReference type="PROSITE-ProRule" id="PRU00277"/>
    </source>
</evidence>
<evidence type="ECO:0000313" key="26">
    <source>
        <dbReference type="EMBL" id="KAG2460306.1"/>
    </source>
</evidence>
<accession>A0A8X8BN90</accession>
<dbReference type="GO" id="GO:0005634">
    <property type="term" value="C:nucleus"/>
    <property type="evidence" value="ECO:0007669"/>
    <property type="project" value="UniProtKB-SubCell"/>
</dbReference>
<evidence type="ECO:0000256" key="24">
    <source>
        <dbReference type="SAM" id="MobiDB-lite"/>
    </source>
</evidence>
<comment type="similarity">
    <text evidence="5 23">Belongs to the chondroitin N-acetylgalactosaminyltransferase family.</text>
</comment>
<evidence type="ECO:0000256" key="8">
    <source>
        <dbReference type="ARBA" id="ARBA00022679"/>
    </source>
</evidence>
<evidence type="ECO:0000313" key="27">
    <source>
        <dbReference type="Proteomes" id="UP000886611"/>
    </source>
</evidence>
<dbReference type="GO" id="GO:0003755">
    <property type="term" value="F:peptidyl-prolyl cis-trans isomerase activity"/>
    <property type="evidence" value="ECO:0007669"/>
    <property type="project" value="UniProtKB-KW"/>
</dbReference>
<organism evidence="26 27">
    <name type="scientific">Polypterus senegalus</name>
    <name type="common">Senegal bichir</name>
    <dbReference type="NCBI Taxonomy" id="55291"/>
    <lineage>
        <taxon>Eukaryota</taxon>
        <taxon>Metazoa</taxon>
        <taxon>Chordata</taxon>
        <taxon>Craniata</taxon>
        <taxon>Vertebrata</taxon>
        <taxon>Euteleostomi</taxon>
        <taxon>Actinopterygii</taxon>
        <taxon>Polypteriformes</taxon>
        <taxon>Polypteridae</taxon>
        <taxon>Polypterus</taxon>
    </lineage>
</organism>
<gene>
    <name evidence="26" type="primary">Fkbp4</name>
    <name evidence="26" type="ORF">GTO96_0021182</name>
</gene>
<sequence>MTAEEVGEAKQTIPIEGEDISPKKDGGVLKIIKKEGYGEETPMIGDKVSVHYLGTLLDGTKFDSSRDRDSHFTFELGKGQVIKAWDIGVATMKIGEVCQLICKPDYAYGSAGSPPKIPANATLVFEVELFEFKGEDLSENEDCGIIRRILKKGEGYSKPNDGATVEVFLEGKFEGKVFDSRELKFHLGDGEALSVPVGIEHAIKNMEKEEEALITLKPRYGFHTSGNTEFNIPPNATLNYVVKLKAFEKAKESWEMDITEKLEQGSIVKEKGTQYFKEGKYKQATGQYKKIITWLEMESGLTEEEEQKSRALQLAAHLNMAMCFLKVQEFTQALESCNKALEMDSSNEKALFRRSEAYFSMKEFEEARQGFQKVVQLYPNNKAAKAQIVACQRHIKDQHEKDKRLYANMFQRFAEQDAKFIGQANLHIFEDWCGSSIDQLCRNLHFPLYPHTRTTIKKLAVAPSWTNYGLRIFGYIHPFATGIFQFAVASDDNSEFWLSKDTDPEHLQLLASVGKWRLNRPGLLFTLIEPQYISLFANESLLKMNDIDHIPLSKASYRINCTNPLGTSHSSEMLRTDPRDEFFTFPLIEEQYLHQILPDCIYNPSYVIKDFPLNRYQGLHFVHLSLIYPNDFTRLTHMESENRCFYHEAPYILNRFGFYRYMKMDTPVEHEVVSVQEGESFELVDNVKHHNSKEYIFQYKDPNIGHRELPEEERQMEHSPKDYGDDYDDYNFKRRRKMLSAKTTPRSPMQTRSVAKRRKRRKESQIYLQQVNRFEKQNQEMKIDKREAPFINQANTIQPANLSQSFLQVMIRTLVPRVKHIRKKEIKEEVQNFHKVLAAIPLYQKSLNAKTKEEKENNTVLEKRVFLVQENVKDTKLSNHSQQEIFDTQNRMNIKSQEYAMWQKEDMEMGRKLEDQDLWREKSFSISPYGSNTEGYSDDLEEDRLFFNPAIHDQEVNWEQTFSVDNLDFHSLRSDDIDLTCNVSGNLLLKESEALEVVETFMKKFKEKNKEKFELRKVVNVEKRVDEIQGSRYLLELELLEDGKRTVRLSQYIYALNHNIYHMDVKYKRKSKHNKKMLLCNPVGFSWKRDTMVHFIVPVKNQARWVQKFIADMEELYEITQDGNFNVIITDYSSTDMDVEKALKQASLPRFQYLKLKGNFERAAGLQAGIDLIQDNHSIIFLCDLHIYFPPMIIDSIRKHCIEGRMAFAPIVMRLNCGASPDQPDGYWEVNGFGLLGIFKSDLANAGGMNTLEYHESWGGEDWELLDR</sequence>
<evidence type="ECO:0000256" key="20">
    <source>
        <dbReference type="ARBA" id="ARBA00023242"/>
    </source>
</evidence>
<evidence type="ECO:0000256" key="17">
    <source>
        <dbReference type="ARBA" id="ARBA00023136"/>
    </source>
</evidence>
<evidence type="ECO:0000256" key="22">
    <source>
        <dbReference type="PROSITE-ProRule" id="PRU00339"/>
    </source>
</evidence>
<dbReference type="EC" id="2.4.1.-" evidence="23"/>
<evidence type="ECO:0000256" key="15">
    <source>
        <dbReference type="ARBA" id="ARBA00023034"/>
    </source>
</evidence>
<evidence type="ECO:0000256" key="19">
    <source>
        <dbReference type="ARBA" id="ARBA00023235"/>
    </source>
</evidence>
<dbReference type="EMBL" id="JAATIS010005064">
    <property type="protein sequence ID" value="KAG2460306.1"/>
    <property type="molecule type" value="Genomic_DNA"/>
</dbReference>
<dbReference type="InterPro" id="IPR019734">
    <property type="entry name" value="TPR_rpt"/>
</dbReference>
<keyword evidence="16 21" id="KW-0697">Rotamase</keyword>
<dbReference type="PROSITE" id="PS50059">
    <property type="entry name" value="FKBP_PPIASE"/>
    <property type="match status" value="2"/>
</dbReference>
<evidence type="ECO:0000256" key="2">
    <source>
        <dbReference type="ARBA" id="ARBA00004123"/>
    </source>
</evidence>
<dbReference type="FunFam" id="3.10.50.40:FF:000013">
    <property type="entry name" value="Peptidylprolyl isomerase"/>
    <property type="match status" value="1"/>
</dbReference>
<comment type="catalytic activity">
    <reaction evidence="1 21">
        <text>[protein]-peptidylproline (omega=180) = [protein]-peptidylproline (omega=0)</text>
        <dbReference type="Rhea" id="RHEA:16237"/>
        <dbReference type="Rhea" id="RHEA-COMP:10747"/>
        <dbReference type="Rhea" id="RHEA-COMP:10748"/>
        <dbReference type="ChEBI" id="CHEBI:83833"/>
        <dbReference type="ChEBI" id="CHEBI:83834"/>
        <dbReference type="EC" id="5.2.1.8"/>
    </reaction>
</comment>
<dbReference type="Gene3D" id="1.25.40.10">
    <property type="entry name" value="Tetratricopeptide repeat domain"/>
    <property type="match status" value="1"/>
</dbReference>
<keyword evidence="7" id="KW-0597">Phosphoprotein</keyword>
<dbReference type="Gene3D" id="3.90.550.10">
    <property type="entry name" value="Spore Coat Polysaccharide Biosynthesis Protein SpsA, Chain A"/>
    <property type="match status" value="1"/>
</dbReference>
<reference evidence="26 27" key="1">
    <citation type="journal article" date="2021" name="Cell">
        <title>Tracing the genetic footprints of vertebrate landing in non-teleost ray-finned fishes.</title>
        <authorList>
            <person name="Bi X."/>
            <person name="Wang K."/>
            <person name="Yang L."/>
            <person name="Pan H."/>
            <person name="Jiang H."/>
            <person name="Wei Q."/>
            <person name="Fang M."/>
            <person name="Yu H."/>
            <person name="Zhu C."/>
            <person name="Cai Y."/>
            <person name="He Y."/>
            <person name="Gan X."/>
            <person name="Zeng H."/>
            <person name="Yu D."/>
            <person name="Zhu Y."/>
            <person name="Jiang H."/>
            <person name="Qiu Q."/>
            <person name="Yang H."/>
            <person name="Zhang Y.E."/>
            <person name="Wang W."/>
            <person name="Zhu M."/>
            <person name="He S."/>
            <person name="Zhang G."/>
        </authorList>
    </citation>
    <scope>NUCLEOTIDE SEQUENCE [LARGE SCALE GENOMIC DNA]</scope>
    <source>
        <strain evidence="26">Bchr_013</strain>
    </source>
</reference>
<dbReference type="PANTHER" id="PTHR12369:SF15">
    <property type="entry name" value="BETA-1,4-N-ACETYLGALACTOSAMINYLTRANSFERASE 3"/>
    <property type="match status" value="1"/>
</dbReference>
<keyword evidence="20" id="KW-0539">Nucleus</keyword>